<keyword evidence="2" id="KW-1185">Reference proteome</keyword>
<organism evidence="1 2">
    <name type="scientific">Senna tora</name>
    <dbReference type="NCBI Taxonomy" id="362788"/>
    <lineage>
        <taxon>Eukaryota</taxon>
        <taxon>Viridiplantae</taxon>
        <taxon>Streptophyta</taxon>
        <taxon>Embryophyta</taxon>
        <taxon>Tracheophyta</taxon>
        <taxon>Spermatophyta</taxon>
        <taxon>Magnoliopsida</taxon>
        <taxon>eudicotyledons</taxon>
        <taxon>Gunneridae</taxon>
        <taxon>Pentapetalae</taxon>
        <taxon>rosids</taxon>
        <taxon>fabids</taxon>
        <taxon>Fabales</taxon>
        <taxon>Fabaceae</taxon>
        <taxon>Caesalpinioideae</taxon>
        <taxon>Cassia clade</taxon>
        <taxon>Senna</taxon>
    </lineage>
</organism>
<dbReference type="Gene3D" id="3.60.10.10">
    <property type="entry name" value="Endonuclease/exonuclease/phosphatase"/>
    <property type="match status" value="1"/>
</dbReference>
<dbReference type="AlphaFoldDB" id="A0A834TG15"/>
<dbReference type="InterPro" id="IPR036691">
    <property type="entry name" value="Endo/exonu/phosph_ase_sf"/>
</dbReference>
<dbReference type="GO" id="GO:0004519">
    <property type="term" value="F:endonuclease activity"/>
    <property type="evidence" value="ECO:0007669"/>
    <property type="project" value="InterPro"/>
</dbReference>
<dbReference type="EMBL" id="JAAIUW010000008">
    <property type="protein sequence ID" value="KAF7821408.1"/>
    <property type="molecule type" value="Genomic_DNA"/>
</dbReference>
<sequence length="383" mass="44691">MDINDLTNELFIVMGTDMDIYIIDEENEEVHPFHPLPDGNAFHRWAAWQQEGDAATTNAFWVAPVRQLSDDVGNDDFPILVQSVDHIRVVETRRKRRFDSIEDLRFEMLKKARSEPIVISVMGNLKWKRGRTSQSYLALDMEPTQGNSESEPPSRKPRCITEAEEFEWEAMGLGCSPTASRLKQLVNKHSPDVLFIQETKCTEKAILKKMNWSAYDYFECVEAKGKSGAIVADLIHWNKTRVGNIRQCIADTEAHLLHVQKNISITSNFQQEYQIRQKLDFYRKCEHTMWAQRAKQLWLKDGDQNTRYFHAMVNLRRKKNKVHGITSMEGNWVTLPEDIKTTTEHYFVQLYQNEAIQDRHLLKQYISNANLIKLSHEHLSRLN</sequence>
<evidence type="ECO:0000313" key="2">
    <source>
        <dbReference type="Proteomes" id="UP000634136"/>
    </source>
</evidence>
<dbReference type="GO" id="GO:0006281">
    <property type="term" value="P:DNA repair"/>
    <property type="evidence" value="ECO:0007669"/>
    <property type="project" value="InterPro"/>
</dbReference>
<reference evidence="1" key="1">
    <citation type="submission" date="2020-09" db="EMBL/GenBank/DDBJ databases">
        <title>Genome-Enabled Discovery of Anthraquinone Biosynthesis in Senna tora.</title>
        <authorList>
            <person name="Kang S.-H."/>
            <person name="Pandey R.P."/>
            <person name="Lee C.-M."/>
            <person name="Sim J.-S."/>
            <person name="Jeong J.-T."/>
            <person name="Choi B.-S."/>
            <person name="Jung M."/>
            <person name="Ginzburg D."/>
            <person name="Zhao K."/>
            <person name="Won S.Y."/>
            <person name="Oh T.-J."/>
            <person name="Yu Y."/>
            <person name="Kim N.-H."/>
            <person name="Lee O.R."/>
            <person name="Lee T.-H."/>
            <person name="Bashyal P."/>
            <person name="Kim T.-S."/>
            <person name="Lee W.-H."/>
            <person name="Kawkins C."/>
            <person name="Kim C.-K."/>
            <person name="Kim J.S."/>
            <person name="Ahn B.O."/>
            <person name="Rhee S.Y."/>
            <person name="Sohng J.K."/>
        </authorList>
    </citation>
    <scope>NUCLEOTIDE SEQUENCE</scope>
    <source>
        <tissue evidence="1">Leaf</tissue>
    </source>
</reference>
<dbReference type="PROSITE" id="PS00726">
    <property type="entry name" value="AP_NUCLEASE_F1_1"/>
    <property type="match status" value="1"/>
</dbReference>
<gene>
    <name evidence="1" type="ORF">G2W53_026863</name>
</gene>
<comment type="caution">
    <text evidence="1">The sequence shown here is derived from an EMBL/GenBank/DDBJ whole genome shotgun (WGS) entry which is preliminary data.</text>
</comment>
<name>A0A834TG15_9FABA</name>
<proteinExistence type="predicted"/>
<accession>A0A834TG15</accession>
<dbReference type="GO" id="GO:0003677">
    <property type="term" value="F:DNA binding"/>
    <property type="evidence" value="ECO:0007669"/>
    <property type="project" value="InterPro"/>
</dbReference>
<dbReference type="SUPFAM" id="SSF56219">
    <property type="entry name" value="DNase I-like"/>
    <property type="match status" value="1"/>
</dbReference>
<dbReference type="InterPro" id="IPR020847">
    <property type="entry name" value="AP_endonuclease_F1_BS"/>
</dbReference>
<evidence type="ECO:0000313" key="1">
    <source>
        <dbReference type="EMBL" id="KAF7821408.1"/>
    </source>
</evidence>
<dbReference type="Proteomes" id="UP000634136">
    <property type="component" value="Unassembled WGS sequence"/>
</dbReference>
<dbReference type="OrthoDB" id="1434841at2759"/>
<protein>
    <submittedName>
        <fullName evidence="1">Transposon TX1 uncharacterized</fullName>
    </submittedName>
</protein>